<name>A0ABY3AN89_PAEPP</name>
<feature type="domain" description="N-acetyltransferase" evidence="1">
    <location>
        <begin position="141"/>
        <end position="277"/>
    </location>
</feature>
<dbReference type="Gene3D" id="3.40.630.30">
    <property type="match status" value="1"/>
</dbReference>
<dbReference type="Pfam" id="PF00583">
    <property type="entry name" value="Acetyltransf_1"/>
    <property type="match status" value="1"/>
</dbReference>
<organism evidence="2 3">
    <name type="scientific">Paenibacillus popilliae</name>
    <name type="common">Bacillus popilliae</name>
    <dbReference type="NCBI Taxonomy" id="78057"/>
    <lineage>
        <taxon>Bacteria</taxon>
        <taxon>Bacillati</taxon>
        <taxon>Bacillota</taxon>
        <taxon>Bacilli</taxon>
        <taxon>Bacillales</taxon>
        <taxon>Paenibacillaceae</taxon>
        <taxon>Paenibacillus</taxon>
    </lineage>
</organism>
<accession>A0ABY3AN89</accession>
<evidence type="ECO:0000313" key="2">
    <source>
        <dbReference type="EMBL" id="TQR43978.1"/>
    </source>
</evidence>
<comment type="caution">
    <text evidence="2">The sequence shown here is derived from an EMBL/GenBank/DDBJ whole genome shotgun (WGS) entry which is preliminary data.</text>
</comment>
<proteinExistence type="predicted"/>
<reference evidence="2 3" key="1">
    <citation type="submission" date="2018-03" db="EMBL/GenBank/DDBJ databases">
        <title>Aerobic endospore-forming bacteria genome sequencing and assembly.</title>
        <authorList>
            <person name="Cavalcante D.A."/>
            <person name="Driks A."/>
            <person name="Putonti C."/>
            <person name="De-Souza M.T."/>
        </authorList>
    </citation>
    <scope>NUCLEOTIDE SEQUENCE [LARGE SCALE GENOMIC DNA]</scope>
    <source>
        <strain evidence="2 3">SDF0028</strain>
    </source>
</reference>
<sequence>MLESWSTADDLVNNPYFQRDEVPFNLLYRICELDGATCLKSKDGMMIYAQSPGQNGWLWTSAELRDSEHDERLRELAEVLESHESPELPELPGITGLPHTVERFANLYANAKQLHYDTHMGMESYCCPKVLKPQHVGGTMEKALGNRTGIVASFLAGFSESAYGVTVTPESQWSAAEGLIGQGDLYFWMVDGRPVSMANIAHRSPRHGRINAVYTPPASRKQGYASALVAEVCELLHRESLQPMLYADLTNPESNNVYQQIGFVDSGKVTDIRFNRG</sequence>
<gene>
    <name evidence="2" type="ORF">C7Y44_17875</name>
</gene>
<dbReference type="PROSITE" id="PS51186">
    <property type="entry name" value="GNAT"/>
    <property type="match status" value="1"/>
</dbReference>
<protein>
    <submittedName>
        <fullName evidence="2">GNAT family N-acetyltransferase</fullName>
    </submittedName>
</protein>
<dbReference type="Proteomes" id="UP000316208">
    <property type="component" value="Unassembled WGS sequence"/>
</dbReference>
<dbReference type="InterPro" id="IPR000182">
    <property type="entry name" value="GNAT_dom"/>
</dbReference>
<keyword evidence="3" id="KW-1185">Reference proteome</keyword>
<evidence type="ECO:0000259" key="1">
    <source>
        <dbReference type="PROSITE" id="PS51186"/>
    </source>
</evidence>
<evidence type="ECO:0000313" key="3">
    <source>
        <dbReference type="Proteomes" id="UP000316208"/>
    </source>
</evidence>
<dbReference type="RefSeq" id="WP_142544979.1">
    <property type="nucleotide sequence ID" value="NZ_SADY01000005.1"/>
</dbReference>
<dbReference type="EMBL" id="SADY01000005">
    <property type="protein sequence ID" value="TQR43978.1"/>
    <property type="molecule type" value="Genomic_DNA"/>
</dbReference>
<dbReference type="InterPro" id="IPR016181">
    <property type="entry name" value="Acyl_CoA_acyltransferase"/>
</dbReference>
<dbReference type="SUPFAM" id="SSF55729">
    <property type="entry name" value="Acyl-CoA N-acyltransferases (Nat)"/>
    <property type="match status" value="1"/>
</dbReference>
<dbReference type="CDD" id="cd04301">
    <property type="entry name" value="NAT_SF"/>
    <property type="match status" value="1"/>
</dbReference>